<keyword evidence="2" id="KW-1185">Reference proteome</keyword>
<protein>
    <submittedName>
        <fullName evidence="1">Uncharacterized protein</fullName>
    </submittedName>
</protein>
<dbReference type="Proteomes" id="UP001055811">
    <property type="component" value="Linkage Group LG03"/>
</dbReference>
<gene>
    <name evidence="1" type="ORF">L2E82_15040</name>
</gene>
<name>A0ACB9F1Q2_CICIN</name>
<sequence>MDGRILKTGQTMKKRSSSKKNYDVLNTFFGDKSISVKEDDETEDEYSKTEQESCSYGYDYNYNYNYDGGDENNDY</sequence>
<accession>A0ACB9F1Q2</accession>
<reference evidence="1 2" key="2">
    <citation type="journal article" date="2022" name="Mol. Ecol. Resour.">
        <title>The genomes of chicory, endive, great burdock and yacon provide insights into Asteraceae paleo-polyploidization history and plant inulin production.</title>
        <authorList>
            <person name="Fan W."/>
            <person name="Wang S."/>
            <person name="Wang H."/>
            <person name="Wang A."/>
            <person name="Jiang F."/>
            <person name="Liu H."/>
            <person name="Zhao H."/>
            <person name="Xu D."/>
            <person name="Zhang Y."/>
        </authorList>
    </citation>
    <scope>NUCLEOTIDE SEQUENCE [LARGE SCALE GENOMIC DNA]</scope>
    <source>
        <strain evidence="2">cv. Punajuju</strain>
        <tissue evidence="1">Leaves</tissue>
    </source>
</reference>
<evidence type="ECO:0000313" key="1">
    <source>
        <dbReference type="EMBL" id="KAI3765019.1"/>
    </source>
</evidence>
<comment type="caution">
    <text evidence="1">The sequence shown here is derived from an EMBL/GenBank/DDBJ whole genome shotgun (WGS) entry which is preliminary data.</text>
</comment>
<proteinExistence type="predicted"/>
<dbReference type="EMBL" id="CM042011">
    <property type="protein sequence ID" value="KAI3765019.1"/>
    <property type="molecule type" value="Genomic_DNA"/>
</dbReference>
<evidence type="ECO:0000313" key="2">
    <source>
        <dbReference type="Proteomes" id="UP001055811"/>
    </source>
</evidence>
<organism evidence="1 2">
    <name type="scientific">Cichorium intybus</name>
    <name type="common">Chicory</name>
    <dbReference type="NCBI Taxonomy" id="13427"/>
    <lineage>
        <taxon>Eukaryota</taxon>
        <taxon>Viridiplantae</taxon>
        <taxon>Streptophyta</taxon>
        <taxon>Embryophyta</taxon>
        <taxon>Tracheophyta</taxon>
        <taxon>Spermatophyta</taxon>
        <taxon>Magnoliopsida</taxon>
        <taxon>eudicotyledons</taxon>
        <taxon>Gunneridae</taxon>
        <taxon>Pentapetalae</taxon>
        <taxon>asterids</taxon>
        <taxon>campanulids</taxon>
        <taxon>Asterales</taxon>
        <taxon>Asteraceae</taxon>
        <taxon>Cichorioideae</taxon>
        <taxon>Cichorieae</taxon>
        <taxon>Cichoriinae</taxon>
        <taxon>Cichorium</taxon>
    </lineage>
</organism>
<reference evidence="2" key="1">
    <citation type="journal article" date="2022" name="Mol. Ecol. Resour.">
        <title>The genomes of chicory, endive, great burdock and yacon provide insights into Asteraceae palaeo-polyploidization history and plant inulin production.</title>
        <authorList>
            <person name="Fan W."/>
            <person name="Wang S."/>
            <person name="Wang H."/>
            <person name="Wang A."/>
            <person name="Jiang F."/>
            <person name="Liu H."/>
            <person name="Zhao H."/>
            <person name="Xu D."/>
            <person name="Zhang Y."/>
        </authorList>
    </citation>
    <scope>NUCLEOTIDE SEQUENCE [LARGE SCALE GENOMIC DNA]</scope>
    <source>
        <strain evidence="2">cv. Punajuju</strain>
    </source>
</reference>